<dbReference type="InterPro" id="IPR050516">
    <property type="entry name" value="Olfactory_GPCR"/>
</dbReference>
<keyword evidence="12" id="KW-1185">Reference proteome</keyword>
<evidence type="ECO:0000256" key="10">
    <source>
        <dbReference type="SAM" id="Phobius"/>
    </source>
</evidence>
<dbReference type="Pfam" id="PF13853">
    <property type="entry name" value="7tm_4"/>
    <property type="match status" value="1"/>
</dbReference>
<feature type="transmembrane region" description="Helical" evidence="10">
    <location>
        <begin position="110"/>
        <end position="133"/>
    </location>
</feature>
<feature type="transmembrane region" description="Helical" evidence="10">
    <location>
        <begin position="225"/>
        <end position="242"/>
    </location>
</feature>
<evidence type="ECO:0000313" key="12">
    <source>
        <dbReference type="Proteomes" id="UP000694871"/>
    </source>
</evidence>
<feature type="transmembrane region" description="Helical" evidence="10">
    <location>
        <begin position="277"/>
        <end position="301"/>
    </location>
</feature>
<feature type="domain" description="G-protein coupled receptors family 1 profile" evidence="11">
    <location>
        <begin position="126"/>
        <end position="375"/>
    </location>
</feature>
<evidence type="ECO:0000256" key="1">
    <source>
        <dbReference type="ARBA" id="ARBA00004651"/>
    </source>
</evidence>
<evidence type="ECO:0000256" key="9">
    <source>
        <dbReference type="ARBA" id="ARBA00023224"/>
    </source>
</evidence>
<evidence type="ECO:0000256" key="3">
    <source>
        <dbReference type="ARBA" id="ARBA00022692"/>
    </source>
</evidence>
<sequence length="403" mass="45667">MYCIITPMLNPLIYSLRNKEVKGALKKVLESQRKVYMGSWRQRIPQDPRARKEFSSPGAVSLVHLWLQRDLPHGIGNVKVSSEISMGVRNQTQVVEFVFLGFSNIPNSHIYLFLPFLAIYLVTVLGNLMIFTLIQLDSSLQSPMYYFLSHLACLDICISSVTVPKILVNFLYQRQTITYNQCLAQMFFLLSFTGTEDTLLAVMAYDRYAAICKPLHYSRLMNTKVCATLAFSTWIWGFLNAAPHTALSSRLQFCGVNQIHHIFCDIPPLMKISCNDVHINVLAAHIASVFVGMPPFLFTILSYNFILSSILKIRSTTGKCKAFSTCASHLTVFIIYFGNGFLNYNHPGTGYSLETDTLVSTMYCIITPMLNPLIYSLRNKEVKSALKKVLESQRKVYKGSHKQ</sequence>
<keyword evidence="4" id="KW-0552">Olfaction</keyword>
<comment type="subcellular location">
    <subcellularLocation>
        <location evidence="1">Cell membrane</location>
        <topology evidence="1">Multi-pass membrane protein</topology>
    </subcellularLocation>
</comment>
<protein>
    <submittedName>
        <fullName evidence="13">Olfactory receptor 5B12-like</fullName>
    </submittedName>
</protein>
<dbReference type="SUPFAM" id="SSF81321">
    <property type="entry name" value="Family A G protein-coupled receptor-like"/>
    <property type="match status" value="2"/>
</dbReference>
<keyword evidence="5 10" id="KW-1133">Transmembrane helix</keyword>
<gene>
    <name evidence="13" type="primary">LOC107106934</name>
</gene>
<keyword evidence="2" id="KW-1003">Cell membrane</keyword>
<keyword evidence="4" id="KW-0716">Sensory transduction</keyword>
<keyword evidence="8" id="KW-0675">Receptor</keyword>
<accession>A0ABM1JME8</accession>
<dbReference type="InterPro" id="IPR000276">
    <property type="entry name" value="GPCR_Rhodpsn"/>
</dbReference>
<feature type="transmembrane region" description="Helical" evidence="10">
    <location>
        <begin position="183"/>
        <end position="205"/>
    </location>
</feature>
<keyword evidence="7 10" id="KW-0472">Membrane</keyword>
<feature type="transmembrane region" description="Helical" evidence="10">
    <location>
        <begin position="145"/>
        <end position="163"/>
    </location>
</feature>
<feature type="transmembrane region" description="Helical" evidence="10">
    <location>
        <begin position="322"/>
        <end position="338"/>
    </location>
</feature>
<dbReference type="Proteomes" id="UP000694871">
    <property type="component" value="Unplaced"/>
</dbReference>
<dbReference type="RefSeq" id="XP_015262635.1">
    <property type="nucleotide sequence ID" value="XM_015407149.1"/>
</dbReference>
<keyword evidence="6" id="KW-0297">G-protein coupled receptor</keyword>
<dbReference type="PANTHER" id="PTHR26452">
    <property type="entry name" value="OLFACTORY RECEPTOR"/>
    <property type="match status" value="1"/>
</dbReference>
<proteinExistence type="predicted"/>
<evidence type="ECO:0000256" key="7">
    <source>
        <dbReference type="ARBA" id="ARBA00023136"/>
    </source>
</evidence>
<organism evidence="12 13">
    <name type="scientific">Gekko japonicus</name>
    <name type="common">Schlegel's Japanese gecko</name>
    <dbReference type="NCBI Taxonomy" id="146911"/>
    <lineage>
        <taxon>Eukaryota</taxon>
        <taxon>Metazoa</taxon>
        <taxon>Chordata</taxon>
        <taxon>Craniata</taxon>
        <taxon>Vertebrata</taxon>
        <taxon>Euteleostomi</taxon>
        <taxon>Lepidosauria</taxon>
        <taxon>Squamata</taxon>
        <taxon>Bifurcata</taxon>
        <taxon>Gekkota</taxon>
        <taxon>Gekkonidae</taxon>
        <taxon>Gekkoninae</taxon>
        <taxon>Gekko</taxon>
    </lineage>
</organism>
<evidence type="ECO:0000256" key="6">
    <source>
        <dbReference type="ARBA" id="ARBA00023040"/>
    </source>
</evidence>
<evidence type="ECO:0000256" key="2">
    <source>
        <dbReference type="ARBA" id="ARBA00022475"/>
    </source>
</evidence>
<dbReference type="PRINTS" id="PR00245">
    <property type="entry name" value="OLFACTORYR"/>
</dbReference>
<name>A0ABM1JME8_GEKJA</name>
<dbReference type="GeneID" id="107106934"/>
<reference evidence="13" key="1">
    <citation type="submission" date="2025-08" db="UniProtKB">
        <authorList>
            <consortium name="RefSeq"/>
        </authorList>
    </citation>
    <scope>IDENTIFICATION</scope>
</reference>
<dbReference type="Gene3D" id="1.20.1070.10">
    <property type="entry name" value="Rhodopsin 7-helix transmembrane proteins"/>
    <property type="match status" value="1"/>
</dbReference>
<evidence type="ECO:0000313" key="13">
    <source>
        <dbReference type="RefSeq" id="XP_015262635.1"/>
    </source>
</evidence>
<feature type="transmembrane region" description="Helical" evidence="10">
    <location>
        <begin position="358"/>
        <end position="377"/>
    </location>
</feature>
<evidence type="ECO:0000256" key="8">
    <source>
        <dbReference type="ARBA" id="ARBA00023170"/>
    </source>
</evidence>
<evidence type="ECO:0000259" key="11">
    <source>
        <dbReference type="PROSITE" id="PS50262"/>
    </source>
</evidence>
<dbReference type="InterPro" id="IPR000725">
    <property type="entry name" value="Olfact_rcpt"/>
</dbReference>
<evidence type="ECO:0000256" key="5">
    <source>
        <dbReference type="ARBA" id="ARBA00022989"/>
    </source>
</evidence>
<dbReference type="PRINTS" id="PR00237">
    <property type="entry name" value="GPCRRHODOPSN"/>
</dbReference>
<evidence type="ECO:0000256" key="4">
    <source>
        <dbReference type="ARBA" id="ARBA00022725"/>
    </source>
</evidence>
<keyword evidence="9" id="KW-0807">Transducer</keyword>
<keyword evidence="3 10" id="KW-0812">Transmembrane</keyword>
<dbReference type="CDD" id="cd15231">
    <property type="entry name" value="7tmA_OR5V1-like"/>
    <property type="match status" value="1"/>
</dbReference>
<dbReference type="InterPro" id="IPR017452">
    <property type="entry name" value="GPCR_Rhodpsn_7TM"/>
</dbReference>
<dbReference type="Gene3D" id="1.10.1220.70">
    <property type="match status" value="1"/>
</dbReference>
<dbReference type="PROSITE" id="PS50262">
    <property type="entry name" value="G_PROTEIN_RECEP_F1_2"/>
    <property type="match status" value="1"/>
</dbReference>